<comment type="caution">
    <text evidence="5">The sequence shown here is derived from an EMBL/GenBank/DDBJ whole genome shotgun (WGS) entry which is preliminary data.</text>
</comment>
<dbReference type="SMART" id="SM00342">
    <property type="entry name" value="HTH_ARAC"/>
    <property type="match status" value="1"/>
</dbReference>
<dbReference type="InterPro" id="IPR050204">
    <property type="entry name" value="AraC_XylS_family_regulators"/>
</dbReference>
<keyword evidence="3" id="KW-0804">Transcription</keyword>
<evidence type="ECO:0000256" key="3">
    <source>
        <dbReference type="ARBA" id="ARBA00023163"/>
    </source>
</evidence>
<dbReference type="PROSITE" id="PS00041">
    <property type="entry name" value="HTH_ARAC_FAMILY_1"/>
    <property type="match status" value="1"/>
</dbReference>
<dbReference type="AlphaFoldDB" id="A0A918WLC0"/>
<evidence type="ECO:0000313" key="6">
    <source>
        <dbReference type="Proteomes" id="UP000644507"/>
    </source>
</evidence>
<reference evidence="5" key="2">
    <citation type="submission" date="2020-09" db="EMBL/GenBank/DDBJ databases">
        <authorList>
            <person name="Sun Q."/>
            <person name="Kim S."/>
        </authorList>
    </citation>
    <scope>NUCLEOTIDE SEQUENCE</scope>
    <source>
        <strain evidence="5">KCTC 12988</strain>
    </source>
</reference>
<sequence>MKSSEQVDVTNTPERRILDLSQIGMQSALSLGRFHYTRVAPGIRKQCHANWLVLQYALRGSHSYYVDGKSLEIRGGQGLRILPGEEYSSRFQKEQRGDLVWLILQVNPLPVGADLGMTETGVKDVFARLLDGELPAEFLFGEDLKASIEEVFGAWERRRDPLIQELIRNRIASVVLASALCLENFEAEEMESQNSGRVGEVMRWLEQNIEKELTVEEMAKVAGLSVPHFFREFKRFTGTSPNDFLLQKKVDRAAVRLAEKPPPTVTQIAHELGFSSSQYFSTVFRRYRGMSPTEWRSARSPSSPS</sequence>
<dbReference type="InterPro" id="IPR020449">
    <property type="entry name" value="Tscrpt_reg_AraC-type_HTH"/>
</dbReference>
<dbReference type="PROSITE" id="PS01124">
    <property type="entry name" value="HTH_ARAC_FAMILY_2"/>
    <property type="match status" value="1"/>
</dbReference>
<dbReference type="GO" id="GO:0043565">
    <property type="term" value="F:sequence-specific DNA binding"/>
    <property type="evidence" value="ECO:0007669"/>
    <property type="project" value="InterPro"/>
</dbReference>
<name>A0A918WLC0_9BACT</name>
<evidence type="ECO:0000259" key="4">
    <source>
        <dbReference type="PROSITE" id="PS01124"/>
    </source>
</evidence>
<keyword evidence="6" id="KW-1185">Reference proteome</keyword>
<evidence type="ECO:0000256" key="2">
    <source>
        <dbReference type="ARBA" id="ARBA00023125"/>
    </source>
</evidence>
<keyword evidence="2" id="KW-0238">DNA-binding</keyword>
<gene>
    <name evidence="5" type="ORF">GCM10007100_31760</name>
</gene>
<organism evidence="5 6">
    <name type="scientific">Roseibacillus persicicus</name>
    <dbReference type="NCBI Taxonomy" id="454148"/>
    <lineage>
        <taxon>Bacteria</taxon>
        <taxon>Pseudomonadati</taxon>
        <taxon>Verrucomicrobiota</taxon>
        <taxon>Verrucomicrobiia</taxon>
        <taxon>Verrucomicrobiales</taxon>
        <taxon>Verrucomicrobiaceae</taxon>
        <taxon>Roseibacillus</taxon>
    </lineage>
</organism>
<protein>
    <recommendedName>
        <fullName evidence="4">HTH araC/xylS-type domain-containing protein</fullName>
    </recommendedName>
</protein>
<dbReference type="Proteomes" id="UP000644507">
    <property type="component" value="Unassembled WGS sequence"/>
</dbReference>
<proteinExistence type="predicted"/>
<accession>A0A918WLC0</accession>
<reference evidence="5" key="1">
    <citation type="journal article" date="2014" name="Int. J. Syst. Evol. Microbiol.">
        <title>Complete genome sequence of Corynebacterium casei LMG S-19264T (=DSM 44701T), isolated from a smear-ripened cheese.</title>
        <authorList>
            <consortium name="US DOE Joint Genome Institute (JGI-PGF)"/>
            <person name="Walter F."/>
            <person name="Albersmeier A."/>
            <person name="Kalinowski J."/>
            <person name="Ruckert C."/>
        </authorList>
    </citation>
    <scope>NUCLEOTIDE SEQUENCE</scope>
    <source>
        <strain evidence="5">KCTC 12988</strain>
    </source>
</reference>
<evidence type="ECO:0000256" key="1">
    <source>
        <dbReference type="ARBA" id="ARBA00023015"/>
    </source>
</evidence>
<dbReference type="InterPro" id="IPR009057">
    <property type="entry name" value="Homeodomain-like_sf"/>
</dbReference>
<feature type="domain" description="HTH araC/xylS-type" evidence="4">
    <location>
        <begin position="199"/>
        <end position="298"/>
    </location>
</feature>
<dbReference type="GO" id="GO:0003700">
    <property type="term" value="F:DNA-binding transcription factor activity"/>
    <property type="evidence" value="ECO:0007669"/>
    <property type="project" value="InterPro"/>
</dbReference>
<dbReference type="EMBL" id="BMXI01000015">
    <property type="protein sequence ID" value="GHC62046.1"/>
    <property type="molecule type" value="Genomic_DNA"/>
</dbReference>
<dbReference type="PANTHER" id="PTHR46796">
    <property type="entry name" value="HTH-TYPE TRANSCRIPTIONAL ACTIVATOR RHAS-RELATED"/>
    <property type="match status" value="1"/>
</dbReference>
<dbReference type="InterPro" id="IPR018062">
    <property type="entry name" value="HTH_AraC-typ_CS"/>
</dbReference>
<dbReference type="RefSeq" id="WP_189572062.1">
    <property type="nucleotide sequence ID" value="NZ_BMXI01000015.1"/>
</dbReference>
<dbReference type="SUPFAM" id="SSF46689">
    <property type="entry name" value="Homeodomain-like"/>
    <property type="match status" value="2"/>
</dbReference>
<evidence type="ECO:0000313" key="5">
    <source>
        <dbReference type="EMBL" id="GHC62046.1"/>
    </source>
</evidence>
<dbReference type="Pfam" id="PF12833">
    <property type="entry name" value="HTH_18"/>
    <property type="match status" value="1"/>
</dbReference>
<dbReference type="PRINTS" id="PR00032">
    <property type="entry name" value="HTHARAC"/>
</dbReference>
<dbReference type="Gene3D" id="1.10.10.60">
    <property type="entry name" value="Homeodomain-like"/>
    <property type="match status" value="2"/>
</dbReference>
<dbReference type="InterPro" id="IPR018060">
    <property type="entry name" value="HTH_AraC"/>
</dbReference>
<keyword evidence="1" id="KW-0805">Transcription regulation</keyword>